<feature type="compositionally biased region" description="Basic and acidic residues" evidence="2">
    <location>
        <begin position="35"/>
        <end position="44"/>
    </location>
</feature>
<dbReference type="AlphaFoldDB" id="A0A7T0LK24"/>
<keyword evidence="5" id="KW-1185">Reference proteome</keyword>
<keyword evidence="3" id="KW-0472">Membrane</keyword>
<dbReference type="PROSITE" id="PS50005">
    <property type="entry name" value="TPR"/>
    <property type="match status" value="1"/>
</dbReference>
<sequence>MSAPILPGQDARFAPGGVSQAEQSAYAGVVAPQQQKKDEDPDVRGRRRRRRLLGYGVVPAVLTLAAAIWMGYLSVMTMLGHSAVGSGDYATAVSRYEAVAKVDPWIEQWRVHYNLGTAHLLAGDLDPAQTALEQALEEAPLAGWVEVSYTDGTSARVRDPWAPECLVRTNLYALHIARWSEALAAGDAAVAETERAAMTRAAGECEVDPPPETSSESSGGSSSEPSSDPSSEPSSGPSSEPSARPSAEPSAQPSAGPSAEPSAQPSPSPSVSEQQRKLEERNSEANPTESAGLGSDNRRRW</sequence>
<feature type="compositionally biased region" description="Basic and acidic residues" evidence="2">
    <location>
        <begin position="274"/>
        <end position="283"/>
    </location>
</feature>
<evidence type="ECO:0000313" key="5">
    <source>
        <dbReference type="Proteomes" id="UP000594637"/>
    </source>
</evidence>
<gene>
    <name evidence="4" type="ORF">ID810_10855</name>
</gene>
<organism evidence="4 5">
    <name type="scientific">Actinomyces respiraculi</name>
    <dbReference type="NCBI Taxonomy" id="2744574"/>
    <lineage>
        <taxon>Bacteria</taxon>
        <taxon>Bacillati</taxon>
        <taxon>Actinomycetota</taxon>
        <taxon>Actinomycetes</taxon>
        <taxon>Actinomycetales</taxon>
        <taxon>Actinomycetaceae</taxon>
        <taxon>Actinomyces</taxon>
    </lineage>
</organism>
<feature type="region of interest" description="Disordered" evidence="2">
    <location>
        <begin position="1"/>
        <end position="45"/>
    </location>
</feature>
<feature type="compositionally biased region" description="Low complexity" evidence="2">
    <location>
        <begin position="213"/>
        <end position="273"/>
    </location>
</feature>
<evidence type="ECO:0000256" key="1">
    <source>
        <dbReference type="PROSITE-ProRule" id="PRU00339"/>
    </source>
</evidence>
<dbReference type="Pfam" id="PF13432">
    <property type="entry name" value="TPR_16"/>
    <property type="match status" value="1"/>
</dbReference>
<keyword evidence="1" id="KW-0802">TPR repeat</keyword>
<dbReference type="InterPro" id="IPR019734">
    <property type="entry name" value="TPR_rpt"/>
</dbReference>
<dbReference type="Gene3D" id="1.25.40.10">
    <property type="entry name" value="Tetratricopeptide repeat domain"/>
    <property type="match status" value="1"/>
</dbReference>
<dbReference type="Proteomes" id="UP000594637">
    <property type="component" value="Chromosome"/>
</dbReference>
<dbReference type="EMBL" id="CP063989">
    <property type="protein sequence ID" value="QPL05206.1"/>
    <property type="molecule type" value="Genomic_DNA"/>
</dbReference>
<dbReference type="InterPro" id="IPR011990">
    <property type="entry name" value="TPR-like_helical_dom_sf"/>
</dbReference>
<feature type="repeat" description="TPR" evidence="1">
    <location>
        <begin position="109"/>
        <end position="142"/>
    </location>
</feature>
<proteinExistence type="predicted"/>
<keyword evidence="3" id="KW-0812">Transmembrane</keyword>
<accession>A0A7T0LK24</accession>
<protein>
    <submittedName>
        <fullName evidence="4">Tetratricopeptide repeat protein</fullName>
    </submittedName>
</protein>
<feature type="region of interest" description="Disordered" evidence="2">
    <location>
        <begin position="195"/>
        <end position="301"/>
    </location>
</feature>
<feature type="transmembrane region" description="Helical" evidence="3">
    <location>
        <begin position="52"/>
        <end position="72"/>
    </location>
</feature>
<evidence type="ECO:0000313" key="4">
    <source>
        <dbReference type="EMBL" id="QPL05206.1"/>
    </source>
</evidence>
<keyword evidence="3" id="KW-1133">Transmembrane helix</keyword>
<evidence type="ECO:0000256" key="2">
    <source>
        <dbReference type="SAM" id="MobiDB-lite"/>
    </source>
</evidence>
<dbReference type="SUPFAM" id="SSF48452">
    <property type="entry name" value="TPR-like"/>
    <property type="match status" value="1"/>
</dbReference>
<name>A0A7T0LK24_9ACTO</name>
<dbReference type="KEGG" id="arep:ID810_10855"/>
<evidence type="ECO:0000256" key="3">
    <source>
        <dbReference type="SAM" id="Phobius"/>
    </source>
</evidence>
<dbReference type="RefSeq" id="WP_166857289.1">
    <property type="nucleotide sequence ID" value="NZ_CP063989.1"/>
</dbReference>
<reference evidence="4 5" key="1">
    <citation type="submission" date="2020-11" db="EMBL/GenBank/DDBJ databases">
        <title>Actinomyces sp. ZJ750.</title>
        <authorList>
            <person name="Zhou J."/>
        </authorList>
    </citation>
    <scope>NUCLEOTIDE SEQUENCE [LARGE SCALE GENOMIC DNA]</scope>
    <source>
        <strain evidence="4 5">ZJ750</strain>
    </source>
</reference>